<gene>
    <name evidence="2" type="ORF">E2C01_072406</name>
</gene>
<dbReference type="Proteomes" id="UP000324222">
    <property type="component" value="Unassembled WGS sequence"/>
</dbReference>
<dbReference type="EMBL" id="VSRR010047137">
    <property type="protein sequence ID" value="MPC77937.1"/>
    <property type="molecule type" value="Genomic_DNA"/>
</dbReference>
<evidence type="ECO:0000313" key="2">
    <source>
        <dbReference type="EMBL" id="MPC77937.1"/>
    </source>
</evidence>
<evidence type="ECO:0000313" key="3">
    <source>
        <dbReference type="Proteomes" id="UP000324222"/>
    </source>
</evidence>
<feature type="compositionally biased region" description="Basic and acidic residues" evidence="1">
    <location>
        <begin position="1"/>
        <end position="77"/>
    </location>
</feature>
<name>A0A5B7I8V3_PORTR</name>
<evidence type="ECO:0000256" key="1">
    <source>
        <dbReference type="SAM" id="MobiDB-lite"/>
    </source>
</evidence>
<sequence>MEALAERKERKRLREEKRGPWESAGEQKTRQKGLKASEDYERSGTEAEASVERTDLVYGEGKGKVMRSVEYREEEYKNSQNKGKSVPSLLTEKEEGEEEEEEEENEKEKEEGSEESERRRCST</sequence>
<feature type="compositionally biased region" description="Basic and acidic residues" evidence="1">
    <location>
        <begin position="106"/>
        <end position="123"/>
    </location>
</feature>
<organism evidence="2 3">
    <name type="scientific">Portunus trituberculatus</name>
    <name type="common">Swimming crab</name>
    <name type="synonym">Neptunus trituberculatus</name>
    <dbReference type="NCBI Taxonomy" id="210409"/>
    <lineage>
        <taxon>Eukaryota</taxon>
        <taxon>Metazoa</taxon>
        <taxon>Ecdysozoa</taxon>
        <taxon>Arthropoda</taxon>
        <taxon>Crustacea</taxon>
        <taxon>Multicrustacea</taxon>
        <taxon>Malacostraca</taxon>
        <taxon>Eumalacostraca</taxon>
        <taxon>Eucarida</taxon>
        <taxon>Decapoda</taxon>
        <taxon>Pleocyemata</taxon>
        <taxon>Brachyura</taxon>
        <taxon>Eubrachyura</taxon>
        <taxon>Portunoidea</taxon>
        <taxon>Portunidae</taxon>
        <taxon>Portuninae</taxon>
        <taxon>Portunus</taxon>
    </lineage>
</organism>
<protein>
    <submittedName>
        <fullName evidence="2">Uncharacterized protein</fullName>
    </submittedName>
</protein>
<comment type="caution">
    <text evidence="2">The sequence shown here is derived from an EMBL/GenBank/DDBJ whole genome shotgun (WGS) entry which is preliminary data.</text>
</comment>
<feature type="region of interest" description="Disordered" evidence="1">
    <location>
        <begin position="1"/>
        <end position="123"/>
    </location>
</feature>
<feature type="compositionally biased region" description="Acidic residues" evidence="1">
    <location>
        <begin position="94"/>
        <end position="105"/>
    </location>
</feature>
<proteinExistence type="predicted"/>
<dbReference type="AlphaFoldDB" id="A0A5B7I8V3"/>
<reference evidence="2 3" key="1">
    <citation type="submission" date="2019-05" db="EMBL/GenBank/DDBJ databases">
        <title>Another draft genome of Portunus trituberculatus and its Hox gene families provides insights of decapod evolution.</title>
        <authorList>
            <person name="Jeong J.-H."/>
            <person name="Song I."/>
            <person name="Kim S."/>
            <person name="Choi T."/>
            <person name="Kim D."/>
            <person name="Ryu S."/>
            <person name="Kim W."/>
        </authorList>
    </citation>
    <scope>NUCLEOTIDE SEQUENCE [LARGE SCALE GENOMIC DNA]</scope>
    <source>
        <tissue evidence="2">Muscle</tissue>
    </source>
</reference>
<accession>A0A5B7I8V3</accession>
<keyword evidence="3" id="KW-1185">Reference proteome</keyword>